<dbReference type="PANTHER" id="PTHR47958">
    <property type="entry name" value="ATP-DEPENDENT RNA HELICASE DBP3"/>
    <property type="match status" value="1"/>
</dbReference>
<dbReference type="Gene3D" id="3.40.50.300">
    <property type="entry name" value="P-loop containing nucleotide triphosphate hydrolases"/>
    <property type="match status" value="1"/>
</dbReference>
<dbReference type="OrthoDB" id="7396459at2759"/>
<dbReference type="PROSITE" id="PS00039">
    <property type="entry name" value="DEAD_ATP_HELICASE"/>
    <property type="match status" value="1"/>
</dbReference>
<keyword evidence="3" id="KW-1185">Reference proteome</keyword>
<dbReference type="AlphaFoldDB" id="A0A9N9BKF8"/>
<protein>
    <submittedName>
        <fullName evidence="2">4477_t:CDS:1</fullName>
    </submittedName>
</protein>
<proteinExistence type="predicted"/>
<dbReference type="Proteomes" id="UP000789706">
    <property type="component" value="Unassembled WGS sequence"/>
</dbReference>
<evidence type="ECO:0000259" key="1">
    <source>
        <dbReference type="Pfam" id="PF00270"/>
    </source>
</evidence>
<accession>A0A9N9BKF8</accession>
<dbReference type="GO" id="GO:0005524">
    <property type="term" value="F:ATP binding"/>
    <property type="evidence" value="ECO:0007669"/>
    <property type="project" value="InterPro"/>
</dbReference>
<sequence>LGPDILIGTPGRLHELIVGRGNDKSLVNTKALGILVLDEADRLLDMSFSQKSNNIIAHLPKIKKSNKIGSQNIEYYTQK</sequence>
<dbReference type="InterPro" id="IPR011545">
    <property type="entry name" value="DEAD/DEAH_box_helicase_dom"/>
</dbReference>
<dbReference type="InterPro" id="IPR027417">
    <property type="entry name" value="P-loop_NTPase"/>
</dbReference>
<feature type="domain" description="DEAD/DEAH-box helicase" evidence="1">
    <location>
        <begin position="3"/>
        <end position="60"/>
    </location>
</feature>
<evidence type="ECO:0000313" key="3">
    <source>
        <dbReference type="Proteomes" id="UP000789706"/>
    </source>
</evidence>
<name>A0A9N9BKF8_9GLOM</name>
<dbReference type="Pfam" id="PF00270">
    <property type="entry name" value="DEAD"/>
    <property type="match status" value="1"/>
</dbReference>
<feature type="non-terminal residue" evidence="2">
    <location>
        <position position="1"/>
    </location>
</feature>
<organism evidence="2 3">
    <name type="scientific">Diversispora eburnea</name>
    <dbReference type="NCBI Taxonomy" id="1213867"/>
    <lineage>
        <taxon>Eukaryota</taxon>
        <taxon>Fungi</taxon>
        <taxon>Fungi incertae sedis</taxon>
        <taxon>Mucoromycota</taxon>
        <taxon>Glomeromycotina</taxon>
        <taxon>Glomeromycetes</taxon>
        <taxon>Diversisporales</taxon>
        <taxon>Diversisporaceae</taxon>
        <taxon>Diversispora</taxon>
    </lineage>
</organism>
<dbReference type="InterPro" id="IPR000629">
    <property type="entry name" value="RNA-helicase_DEAD-box_CS"/>
</dbReference>
<dbReference type="SUPFAM" id="SSF52540">
    <property type="entry name" value="P-loop containing nucleoside triphosphate hydrolases"/>
    <property type="match status" value="1"/>
</dbReference>
<comment type="caution">
    <text evidence="2">The sequence shown here is derived from an EMBL/GenBank/DDBJ whole genome shotgun (WGS) entry which is preliminary data.</text>
</comment>
<evidence type="ECO:0000313" key="2">
    <source>
        <dbReference type="EMBL" id="CAG8571157.1"/>
    </source>
</evidence>
<dbReference type="EMBL" id="CAJVPK010001105">
    <property type="protein sequence ID" value="CAG8571157.1"/>
    <property type="molecule type" value="Genomic_DNA"/>
</dbReference>
<reference evidence="2" key="1">
    <citation type="submission" date="2021-06" db="EMBL/GenBank/DDBJ databases">
        <authorList>
            <person name="Kallberg Y."/>
            <person name="Tangrot J."/>
            <person name="Rosling A."/>
        </authorList>
    </citation>
    <scope>NUCLEOTIDE SEQUENCE</scope>
    <source>
        <strain evidence="2">AZ414A</strain>
    </source>
</reference>
<dbReference type="GO" id="GO:0003676">
    <property type="term" value="F:nucleic acid binding"/>
    <property type="evidence" value="ECO:0007669"/>
    <property type="project" value="InterPro"/>
</dbReference>
<gene>
    <name evidence="2" type="ORF">DEBURN_LOCUS8089</name>
</gene>